<dbReference type="Gene3D" id="1.25.40.10">
    <property type="entry name" value="Tetratricopeptide repeat domain"/>
    <property type="match status" value="3"/>
</dbReference>
<keyword evidence="2" id="KW-1185">Reference proteome</keyword>
<dbReference type="AlphaFoldDB" id="A0A7W9W7D0"/>
<dbReference type="InterPro" id="IPR011990">
    <property type="entry name" value="TPR-like_helical_dom_sf"/>
</dbReference>
<evidence type="ECO:0000313" key="2">
    <source>
        <dbReference type="Proteomes" id="UP000520814"/>
    </source>
</evidence>
<protein>
    <submittedName>
        <fullName evidence="1">Tetratricopeptide (TPR) repeat protein</fullName>
    </submittedName>
</protein>
<dbReference type="SUPFAM" id="SSF48452">
    <property type="entry name" value="TPR-like"/>
    <property type="match status" value="3"/>
</dbReference>
<dbReference type="InterPro" id="IPR019734">
    <property type="entry name" value="TPR_rpt"/>
</dbReference>
<dbReference type="EMBL" id="JACHGW010000004">
    <property type="protein sequence ID" value="MBB6052339.1"/>
    <property type="molecule type" value="Genomic_DNA"/>
</dbReference>
<sequence length="503" mass="54834">MFLLLLLIVVAIALVWLGLRALRVQYVIPAAARQLSAKGNTAAAIHLLERGLKLWTPLGERGRFDLRFYYAYLLMETRRYADAEAQCRALVSGPHVASLRTKARLRLADCLDGQDRTTEAQQERATVEADTQSASNADLVLERAALLSKQHQYAQATELYQQVLARAGHFSDTVRAEIEVKLALSAWHAGRYPVALEAAETALGRNALSSTMARIAHNMAGLSLTNLNRWEEALPHKEAALALAREDGNPDRVAEALSGLGNVKLQLGELNEAMALASEALPLSLAGRRTSCLLQAEVLQAWGRYDDALAALESAGRAPGLAIPQLAARTQATLALGRARIFVLKGDGKTALEWLEKTTEAFAGDAKLEAWAQAERLCALALLGAREGYNEALTELEARLAALPDDTTTQKSGHSARAVAAQTRGEFRRAREHWERYLALTPCPLDLRRVWYSIGVAEAALENPTEARAAWQEASAPGIESFWTGLAKKRLTELEQSALKNPA</sequence>
<reference evidence="1 2" key="1">
    <citation type="submission" date="2020-08" db="EMBL/GenBank/DDBJ databases">
        <title>Genomic Encyclopedia of Type Strains, Phase IV (KMG-IV): sequencing the most valuable type-strain genomes for metagenomic binning, comparative biology and taxonomic classification.</title>
        <authorList>
            <person name="Goeker M."/>
        </authorList>
    </citation>
    <scope>NUCLEOTIDE SEQUENCE [LARGE SCALE GENOMIC DNA]</scope>
    <source>
        <strain evidence="1 2">DSM 23562</strain>
    </source>
</reference>
<dbReference type="SMART" id="SM00028">
    <property type="entry name" value="TPR"/>
    <property type="match status" value="5"/>
</dbReference>
<comment type="caution">
    <text evidence="1">The sequence shown here is derived from an EMBL/GenBank/DDBJ whole genome shotgun (WGS) entry which is preliminary data.</text>
</comment>
<evidence type="ECO:0000313" key="1">
    <source>
        <dbReference type="EMBL" id="MBB6052339.1"/>
    </source>
</evidence>
<dbReference type="RefSeq" id="WP_184201201.1">
    <property type="nucleotide sequence ID" value="NZ_JACHGW010000004.1"/>
</dbReference>
<proteinExistence type="predicted"/>
<dbReference type="Proteomes" id="UP000520814">
    <property type="component" value="Unassembled WGS sequence"/>
</dbReference>
<dbReference type="Pfam" id="PF13424">
    <property type="entry name" value="TPR_12"/>
    <property type="match status" value="1"/>
</dbReference>
<accession>A0A7W9W7D0</accession>
<name>A0A7W9W7D0_ARMRO</name>
<dbReference type="Pfam" id="PF13432">
    <property type="entry name" value="TPR_16"/>
    <property type="match status" value="3"/>
</dbReference>
<organism evidence="1 2">
    <name type="scientific">Armatimonas rosea</name>
    <dbReference type="NCBI Taxonomy" id="685828"/>
    <lineage>
        <taxon>Bacteria</taxon>
        <taxon>Bacillati</taxon>
        <taxon>Armatimonadota</taxon>
        <taxon>Armatimonadia</taxon>
        <taxon>Armatimonadales</taxon>
        <taxon>Armatimonadaceae</taxon>
        <taxon>Armatimonas</taxon>
    </lineage>
</organism>
<gene>
    <name evidence="1" type="ORF">HNQ39_004160</name>
</gene>